<keyword evidence="2" id="KW-1185">Reference proteome</keyword>
<reference evidence="1" key="1">
    <citation type="journal article" date="2023" name="G3 (Bethesda)">
        <title>A reference genome for the long-term kleptoplast-retaining sea slug Elysia crispata morphotype clarki.</title>
        <authorList>
            <person name="Eastman K.E."/>
            <person name="Pendleton A.L."/>
            <person name="Shaikh M.A."/>
            <person name="Suttiyut T."/>
            <person name="Ogas R."/>
            <person name="Tomko P."/>
            <person name="Gavelis G."/>
            <person name="Widhalm J.R."/>
            <person name="Wisecaver J.H."/>
        </authorList>
    </citation>
    <scope>NUCLEOTIDE SEQUENCE</scope>
    <source>
        <strain evidence="1">ECLA1</strain>
    </source>
</reference>
<name>A0AAE1DG71_9GAST</name>
<comment type="caution">
    <text evidence="1">The sequence shown here is derived from an EMBL/GenBank/DDBJ whole genome shotgun (WGS) entry which is preliminary data.</text>
</comment>
<accession>A0AAE1DG71</accession>
<dbReference type="EMBL" id="JAWDGP010004062">
    <property type="protein sequence ID" value="KAK3768313.1"/>
    <property type="molecule type" value="Genomic_DNA"/>
</dbReference>
<sequence>MKYRSVSISRAFHVVYYKRARLRDQDEGLYKEMITLPLGKGSVFFSTLSSKLTNSIWVGRVSAIGNVLIAFLRMVVEKTRRTLWIKELRRSQRGCICVCDCACECECVHEGKSEMRRECEGRWRPKEYCGKSIEDRVNK</sequence>
<dbReference type="Proteomes" id="UP001283361">
    <property type="component" value="Unassembled WGS sequence"/>
</dbReference>
<proteinExistence type="predicted"/>
<gene>
    <name evidence="1" type="ORF">RRG08_031105</name>
</gene>
<organism evidence="1 2">
    <name type="scientific">Elysia crispata</name>
    <name type="common">lettuce slug</name>
    <dbReference type="NCBI Taxonomy" id="231223"/>
    <lineage>
        <taxon>Eukaryota</taxon>
        <taxon>Metazoa</taxon>
        <taxon>Spiralia</taxon>
        <taxon>Lophotrochozoa</taxon>
        <taxon>Mollusca</taxon>
        <taxon>Gastropoda</taxon>
        <taxon>Heterobranchia</taxon>
        <taxon>Euthyneura</taxon>
        <taxon>Panpulmonata</taxon>
        <taxon>Sacoglossa</taxon>
        <taxon>Placobranchoidea</taxon>
        <taxon>Plakobranchidae</taxon>
        <taxon>Elysia</taxon>
    </lineage>
</organism>
<dbReference type="AlphaFoldDB" id="A0AAE1DG71"/>
<evidence type="ECO:0000313" key="2">
    <source>
        <dbReference type="Proteomes" id="UP001283361"/>
    </source>
</evidence>
<protein>
    <submittedName>
        <fullName evidence="1">Uncharacterized protein</fullName>
    </submittedName>
</protein>
<evidence type="ECO:0000313" key="1">
    <source>
        <dbReference type="EMBL" id="KAK3768313.1"/>
    </source>
</evidence>